<dbReference type="Pfam" id="PF00196">
    <property type="entry name" value="GerE"/>
    <property type="match status" value="1"/>
</dbReference>
<dbReference type="InterPro" id="IPR000792">
    <property type="entry name" value="Tscrpt_reg_LuxR_C"/>
</dbReference>
<keyword evidence="1" id="KW-0805">Transcription regulation</keyword>
<protein>
    <submittedName>
        <fullName evidence="5">PAS domain S-box-containing protein</fullName>
    </submittedName>
</protein>
<dbReference type="GO" id="GO:0006355">
    <property type="term" value="P:regulation of DNA-templated transcription"/>
    <property type="evidence" value="ECO:0007669"/>
    <property type="project" value="InterPro"/>
</dbReference>
<dbReference type="RefSeq" id="WP_232529255.1">
    <property type="nucleotide sequence ID" value="NZ_CALFFA010000007.1"/>
</dbReference>
<dbReference type="GO" id="GO:0003677">
    <property type="term" value="F:DNA binding"/>
    <property type="evidence" value="ECO:0007669"/>
    <property type="project" value="UniProtKB-KW"/>
</dbReference>
<dbReference type="PANTHER" id="PTHR44688:SF16">
    <property type="entry name" value="DNA-BINDING TRANSCRIPTIONAL ACTIVATOR DEVR_DOSR"/>
    <property type="match status" value="1"/>
</dbReference>
<dbReference type="PANTHER" id="PTHR44688">
    <property type="entry name" value="DNA-BINDING TRANSCRIPTIONAL ACTIVATOR DEVR_DOSR"/>
    <property type="match status" value="1"/>
</dbReference>
<dbReference type="CDD" id="cd06170">
    <property type="entry name" value="LuxR_C_like"/>
    <property type="match status" value="1"/>
</dbReference>
<dbReference type="AlphaFoldDB" id="A0AA46DAX2"/>
<dbReference type="Pfam" id="PF13426">
    <property type="entry name" value="PAS_9"/>
    <property type="match status" value="1"/>
</dbReference>
<keyword evidence="2" id="KW-0238">DNA-binding</keyword>
<dbReference type="Gene3D" id="1.10.10.10">
    <property type="entry name" value="Winged helix-like DNA-binding domain superfamily/Winged helix DNA-binding domain"/>
    <property type="match status" value="1"/>
</dbReference>
<dbReference type="PRINTS" id="PR00038">
    <property type="entry name" value="HTHLUXR"/>
</dbReference>
<dbReference type="InterPro" id="IPR035965">
    <property type="entry name" value="PAS-like_dom_sf"/>
</dbReference>
<dbReference type="EMBL" id="SLXF01000012">
    <property type="protein sequence ID" value="TCP03705.1"/>
    <property type="molecule type" value="Genomic_DNA"/>
</dbReference>
<keyword evidence="3" id="KW-0804">Transcription</keyword>
<dbReference type="PROSITE" id="PS50043">
    <property type="entry name" value="HTH_LUXR_2"/>
    <property type="match status" value="1"/>
</dbReference>
<dbReference type="Gene3D" id="3.30.450.20">
    <property type="entry name" value="PAS domain"/>
    <property type="match status" value="1"/>
</dbReference>
<dbReference type="NCBIfam" id="TIGR00229">
    <property type="entry name" value="sensory_box"/>
    <property type="match status" value="1"/>
</dbReference>
<gene>
    <name evidence="5" type="ORF">EV676_11268</name>
</gene>
<dbReference type="InterPro" id="IPR016032">
    <property type="entry name" value="Sig_transdc_resp-reg_C-effctor"/>
</dbReference>
<dbReference type="InterPro" id="IPR036388">
    <property type="entry name" value="WH-like_DNA-bd_sf"/>
</dbReference>
<feature type="domain" description="HTH luxR-type" evidence="4">
    <location>
        <begin position="127"/>
        <end position="192"/>
    </location>
</feature>
<evidence type="ECO:0000256" key="3">
    <source>
        <dbReference type="ARBA" id="ARBA00023163"/>
    </source>
</evidence>
<comment type="caution">
    <text evidence="5">The sequence shown here is derived from an EMBL/GenBank/DDBJ whole genome shotgun (WGS) entry which is preliminary data.</text>
</comment>
<evidence type="ECO:0000256" key="2">
    <source>
        <dbReference type="ARBA" id="ARBA00023125"/>
    </source>
</evidence>
<organism evidence="5 6">
    <name type="scientific">Caldimonas thermodepolymerans</name>
    <dbReference type="NCBI Taxonomy" id="215580"/>
    <lineage>
        <taxon>Bacteria</taxon>
        <taxon>Pseudomonadati</taxon>
        <taxon>Pseudomonadota</taxon>
        <taxon>Betaproteobacteria</taxon>
        <taxon>Burkholderiales</taxon>
        <taxon>Sphaerotilaceae</taxon>
        <taxon>Caldimonas</taxon>
    </lineage>
</organism>
<accession>A0AA46DAX2</accession>
<evidence type="ECO:0000313" key="6">
    <source>
        <dbReference type="Proteomes" id="UP000294772"/>
    </source>
</evidence>
<evidence type="ECO:0000259" key="4">
    <source>
        <dbReference type="PROSITE" id="PS50043"/>
    </source>
</evidence>
<proteinExistence type="predicted"/>
<evidence type="ECO:0000256" key="1">
    <source>
        <dbReference type="ARBA" id="ARBA00023015"/>
    </source>
</evidence>
<dbReference type="SUPFAM" id="SSF46894">
    <property type="entry name" value="C-terminal effector domain of the bipartite response regulators"/>
    <property type="match status" value="1"/>
</dbReference>
<dbReference type="InterPro" id="IPR000014">
    <property type="entry name" value="PAS"/>
</dbReference>
<dbReference type="PROSITE" id="PS00622">
    <property type="entry name" value="HTH_LUXR_1"/>
    <property type="match status" value="1"/>
</dbReference>
<evidence type="ECO:0000313" key="5">
    <source>
        <dbReference type="EMBL" id="TCP03705.1"/>
    </source>
</evidence>
<reference evidence="5 6" key="1">
    <citation type="submission" date="2019-03" db="EMBL/GenBank/DDBJ databases">
        <title>Genomic Encyclopedia of Type Strains, Phase IV (KMG-IV): sequencing the most valuable type-strain genomes for metagenomic binning, comparative biology and taxonomic classification.</title>
        <authorList>
            <person name="Goeker M."/>
        </authorList>
    </citation>
    <scope>NUCLEOTIDE SEQUENCE [LARGE SCALE GENOMIC DNA]</scope>
    <source>
        <strain evidence="5 6">DSM 15264</strain>
    </source>
</reference>
<dbReference type="SUPFAM" id="SSF55785">
    <property type="entry name" value="PYP-like sensor domain (PAS domain)"/>
    <property type="match status" value="1"/>
</dbReference>
<dbReference type="SMART" id="SM00421">
    <property type="entry name" value="HTH_LUXR"/>
    <property type="match status" value="1"/>
</dbReference>
<sequence length="193" mass="21882">MPRDHAARRMSQDIDYRTAFQFAPVGLVVSRHRVIVDCNEALAEMFRTSRELLIGQSFLVLYPSVEEFERTGERIAPVLNARGRYADDRIMKRADGELFWCHVTGRAMERSSPHAAGIWSFEDLSSRRPVQAELTGREREVAALLIEGQTSKHIGKALGISHRTVDVYRARLMRKFRASTTPELVQRLLGGTG</sequence>
<dbReference type="Proteomes" id="UP000294772">
    <property type="component" value="Unassembled WGS sequence"/>
</dbReference>
<name>A0AA46DAX2_9BURK</name>
<dbReference type="CDD" id="cd00130">
    <property type="entry name" value="PAS"/>
    <property type="match status" value="1"/>
</dbReference>